<evidence type="ECO:0000256" key="2">
    <source>
        <dbReference type="SAM" id="SignalP"/>
    </source>
</evidence>
<comment type="caution">
    <text evidence="4">The sequence shown here is derived from an EMBL/GenBank/DDBJ whole genome shotgun (WGS) entry which is preliminary data.</text>
</comment>
<protein>
    <recommendedName>
        <fullName evidence="3">DUF31 domain-containing protein</fullName>
    </recommendedName>
</protein>
<evidence type="ECO:0000313" key="4">
    <source>
        <dbReference type="EMBL" id="EXU61420.1"/>
    </source>
</evidence>
<name>A0A014MIP0_9BACT</name>
<dbReference type="Pfam" id="PF01732">
    <property type="entry name" value="Mycop_pep_DUF31"/>
    <property type="match status" value="1"/>
</dbReference>
<reference evidence="4 5" key="1">
    <citation type="submission" date="2014-03" db="EMBL/GenBank/DDBJ databases">
        <title>Genome sequence of Mycoplasma ovipneumoniae strain 14811.</title>
        <authorList>
            <person name="Sirand-Pugnet P."/>
            <person name="Breton M."/>
            <person name="Dordet-Frisoni E."/>
            <person name="Baranowski E."/>
            <person name="Barre A."/>
            <person name="Couture C."/>
            <person name="Dupuy V."/>
            <person name="Gaurivaud P."/>
            <person name="Jacob D."/>
            <person name="Lemaitre C."/>
            <person name="Manso-Silvan L."/>
            <person name="Nikolski M."/>
            <person name="Nouvel L.-X."/>
            <person name="Poumarat F."/>
            <person name="Tardy F."/>
            <person name="Thebault P."/>
            <person name="Theil S."/>
            <person name="Citti C."/>
            <person name="Thiaucourt F."/>
            <person name="Blanchard A."/>
        </authorList>
    </citation>
    <scope>NUCLEOTIDE SEQUENCE [LARGE SCALE GENOMIC DNA]</scope>
    <source>
        <strain evidence="4 5">14811</strain>
    </source>
</reference>
<evidence type="ECO:0000313" key="5">
    <source>
        <dbReference type="Proteomes" id="UP000020977"/>
    </source>
</evidence>
<feature type="compositionally biased region" description="Pro residues" evidence="1">
    <location>
        <begin position="145"/>
        <end position="159"/>
    </location>
</feature>
<dbReference type="NCBIfam" id="NF045842">
    <property type="entry name" value="MIP_near_MIB"/>
    <property type="match status" value="1"/>
</dbReference>
<evidence type="ECO:0000259" key="3">
    <source>
        <dbReference type="Pfam" id="PF01732"/>
    </source>
</evidence>
<dbReference type="STRING" id="1188239.MOVI_0380"/>
<dbReference type="EMBL" id="JFAD01000007">
    <property type="protein sequence ID" value="EXU61420.1"/>
    <property type="molecule type" value="Genomic_DNA"/>
</dbReference>
<dbReference type="Proteomes" id="UP000020977">
    <property type="component" value="Unassembled WGS sequence"/>
</dbReference>
<proteinExistence type="predicted"/>
<dbReference type="PATRIC" id="fig|1188239.3.peg.137"/>
<accession>A0A014MIP0</accession>
<feature type="region of interest" description="Disordered" evidence="1">
    <location>
        <begin position="125"/>
        <end position="184"/>
    </location>
</feature>
<organism evidence="4 5">
    <name type="scientific">Mesomycoplasma ovipneumoniae 14811</name>
    <dbReference type="NCBI Taxonomy" id="1188239"/>
    <lineage>
        <taxon>Bacteria</taxon>
        <taxon>Bacillati</taxon>
        <taxon>Mycoplasmatota</taxon>
        <taxon>Mycoplasmoidales</taxon>
        <taxon>Metamycoplasmataceae</taxon>
        <taxon>Mesomycoplasma</taxon>
    </lineage>
</organism>
<feature type="compositionally biased region" description="Low complexity" evidence="1">
    <location>
        <begin position="160"/>
        <end position="169"/>
    </location>
</feature>
<dbReference type="AlphaFoldDB" id="A0A014MIP0"/>
<sequence>MKLRSKILFLLPSILPIVAISCASVDSNLKSISDVEKSLTDLKNKFDSPQNNSSENLNNLLTKINEEIQNLKKILNSDKIGKFNQESEKILSKLSTFSDNDLQNQTKKAEFQKTFSELVSLVQNQKDTPKPQNPGQGQNQTNSPSPNPNPNPSPIPDPNPGQNAGQNPNHPRPEPVSPEKISSLVPQGQTFSEFAKSDNKRVVKDQYQYDDPKKELEYHRSLNNISSQGGFTNASVLKPFPESFNLPNATILEKLNQQAKEANQPYYQNAQLRGFSLPEIGNDGQIKGILINNFVQPPAVPAYWGGKEKRNGGSNRNGLPRVLPNDTYRKIAKNSFSFGIRNGRQRDPNDNIPNPDAEKRVIRSDMSFGTAAILDFEKTENGSYPLKWFFITNAHVAASLRLANDTPSDKTQVWGRDESNYSEQFRQYNTWTITLTRLKNTTPVHSKLPTSIGEGFQNYYDSEEVRVKELGGTLYNNGRDGQYERDSLLVHETPKKPLNVRTIVIGTNALKSSPKDFSSQKVYQNIEEVLDFAIVEVNFDSEAQARKMTQDYFDEAQKQNHYQGREENFLDPKVYEKIPPTDFYGFGWPSTQNESQKTLDRHENAADFANRRFQVSPWFNKNETLYFSNNPEHESWKGGGEFSWTRSYRSFVNLPGITDYFITNPTLTSSYFEIQHAPNEKGDVSSPYLISGQGFLIDNFASGGGVSGTSIRDGNEKVYGLQFASDNAASAAFVLALRSYGYDYKGYYGKYNLPSYDIIYGSKNQFKSYFDAMLQLYGDKSNKKLKTNLFPNGFSESTRKDVFASKSNVVNLPEDIQKRTYSRVVSKIEEGS</sequence>
<keyword evidence="2" id="KW-0732">Signal</keyword>
<dbReference type="InterPro" id="IPR022382">
    <property type="entry name" value="Mycoplasma_peptidase_DUF31"/>
</dbReference>
<dbReference type="PRINTS" id="PR00840">
    <property type="entry name" value="Y06768FAMILY"/>
</dbReference>
<feature type="signal peptide" evidence="2">
    <location>
        <begin position="1"/>
        <end position="23"/>
    </location>
</feature>
<dbReference type="PROSITE" id="PS51257">
    <property type="entry name" value="PROKAR_LIPOPROTEIN"/>
    <property type="match status" value="1"/>
</dbReference>
<evidence type="ECO:0000256" key="1">
    <source>
        <dbReference type="SAM" id="MobiDB-lite"/>
    </source>
</evidence>
<dbReference type="NCBIfam" id="NF045841">
    <property type="entry name" value="Ig_SerProt_MIP"/>
    <property type="match status" value="1"/>
</dbReference>
<dbReference type="eggNOG" id="ENOG5033SXH">
    <property type="taxonomic scope" value="Bacteria"/>
</dbReference>
<dbReference type="RefSeq" id="WP_052328363.1">
    <property type="nucleotide sequence ID" value="NZ_JFAD01000007.1"/>
</dbReference>
<dbReference type="InterPro" id="IPR022381">
    <property type="entry name" value="Uncharacterised_MG067"/>
</dbReference>
<feature type="compositionally biased region" description="Low complexity" evidence="1">
    <location>
        <begin position="133"/>
        <end position="144"/>
    </location>
</feature>
<feature type="region of interest" description="Disordered" evidence="1">
    <location>
        <begin position="339"/>
        <end position="358"/>
    </location>
</feature>
<feature type="chain" id="PRO_5001473534" description="DUF31 domain-containing protein" evidence="2">
    <location>
        <begin position="24"/>
        <end position="832"/>
    </location>
</feature>
<feature type="domain" description="DUF31" evidence="3">
    <location>
        <begin position="325"/>
        <end position="723"/>
    </location>
</feature>
<gene>
    <name evidence="4" type="ORF">MOVI_0380</name>
</gene>